<dbReference type="GeneID" id="105267327"/>
<accession>A0A9R1T855</accession>
<accession>A0A0C9RQ40</accession>
<name>A0A0C9RQ40_9HYME</name>
<keyword evidence="4" id="KW-1185">Reference proteome</keyword>
<feature type="region of interest" description="Disordered" evidence="1">
    <location>
        <begin position="86"/>
        <end position="120"/>
    </location>
</feature>
<feature type="compositionally biased region" description="Basic and acidic residues" evidence="1">
    <location>
        <begin position="95"/>
        <end position="110"/>
    </location>
</feature>
<proteinExistence type="predicted"/>
<evidence type="ECO:0000313" key="4">
    <source>
        <dbReference type="Proteomes" id="UP000694866"/>
    </source>
</evidence>
<dbReference type="RefSeq" id="XP_011304408.1">
    <property type="nucleotide sequence ID" value="XM_011306106.1"/>
</dbReference>
<evidence type="ECO:0000256" key="1">
    <source>
        <dbReference type="SAM" id="MobiDB-lite"/>
    </source>
</evidence>
<dbReference type="EMBL" id="GBYB01009296">
    <property type="protein sequence ID" value="JAG79063.1"/>
    <property type="molecule type" value="Transcribed_RNA"/>
</dbReference>
<accession>A0A9R1U1A2</accession>
<evidence type="ECO:0000313" key="2">
    <source>
        <dbReference type="EMBL" id="JAG79063.1"/>
    </source>
</evidence>
<sequence length="120" mass="14136">MDFVYMPEVLAYGPLRTPVYRDYEQPWNKDYFNYGKSSNQGNHQERVSSQKSKCDQCHLCKQNKRRVLGTYFRKSRSNSCNDIFEEKEEEDEVGDNEKAQAQKRTGEIKSKLSVINPRKS</sequence>
<gene>
    <name evidence="2" type="primary">rpsB_2</name>
    <name evidence="5 6" type="synonym">LOC105267327</name>
    <name evidence="3" type="synonym">rpsB_0</name>
    <name evidence="2" type="ORF">g.20136</name>
    <name evidence="3" type="ORF">g.20139</name>
</gene>
<dbReference type="RefSeq" id="XP_011304409.1">
    <property type="nucleotide sequence ID" value="XM_011306107.1"/>
</dbReference>
<organism evidence="2">
    <name type="scientific">Fopius arisanus</name>
    <dbReference type="NCBI Taxonomy" id="64838"/>
    <lineage>
        <taxon>Eukaryota</taxon>
        <taxon>Metazoa</taxon>
        <taxon>Ecdysozoa</taxon>
        <taxon>Arthropoda</taxon>
        <taxon>Hexapoda</taxon>
        <taxon>Insecta</taxon>
        <taxon>Pterygota</taxon>
        <taxon>Neoptera</taxon>
        <taxon>Endopterygota</taxon>
        <taxon>Hymenoptera</taxon>
        <taxon>Apocrita</taxon>
        <taxon>Ichneumonoidea</taxon>
        <taxon>Braconidae</taxon>
        <taxon>Opiinae</taxon>
        <taxon>Fopius</taxon>
    </lineage>
</organism>
<evidence type="ECO:0000313" key="3">
    <source>
        <dbReference type="EMBL" id="JAG79065.1"/>
    </source>
</evidence>
<protein>
    <submittedName>
        <fullName evidence="3">RpsB_0 protein</fullName>
    </submittedName>
    <submittedName>
        <fullName evidence="2">RpsB_2 protein</fullName>
    </submittedName>
</protein>
<reference evidence="2" key="1">
    <citation type="submission" date="2015-01" db="EMBL/GenBank/DDBJ databases">
        <title>Transcriptome Assembly of Fopius arisanus.</title>
        <authorList>
            <person name="Geib S."/>
        </authorList>
    </citation>
    <scope>NUCLEOTIDE SEQUENCE</scope>
</reference>
<evidence type="ECO:0000313" key="5">
    <source>
        <dbReference type="RefSeq" id="XP_011304408.1"/>
    </source>
</evidence>
<dbReference type="EMBL" id="GBYB01009298">
    <property type="protein sequence ID" value="JAG79065.1"/>
    <property type="molecule type" value="Transcribed_RNA"/>
</dbReference>
<dbReference type="Proteomes" id="UP000694866">
    <property type="component" value="Unplaced"/>
</dbReference>
<dbReference type="AlphaFoldDB" id="A0A0C9RQ40"/>
<dbReference type="OrthoDB" id="8190439at2759"/>
<dbReference type="KEGG" id="fas:105267327"/>
<reference evidence="5 6" key="2">
    <citation type="submission" date="2025-04" db="UniProtKB">
        <authorList>
            <consortium name="RefSeq"/>
        </authorList>
    </citation>
    <scope>IDENTIFICATION</scope>
    <source>
        <strain evidence="5 6">USDA-PBARC FA_bdor</strain>
        <tissue evidence="5 6">Whole organism</tissue>
    </source>
</reference>
<evidence type="ECO:0000313" key="6">
    <source>
        <dbReference type="RefSeq" id="XP_011304409.1"/>
    </source>
</evidence>